<protein>
    <submittedName>
        <fullName evidence="2">Starch-binding associating with outer membrane</fullName>
    </submittedName>
    <submittedName>
        <fullName evidence="1">SusD-like starch-binding protein associating with outer membrane</fullName>
    </submittedName>
</protein>
<accession>A0A1M5SPY6</accession>
<reference evidence="2" key="2">
    <citation type="submission" date="2016-11" db="EMBL/GenBank/DDBJ databases">
        <authorList>
            <person name="Jaros S."/>
            <person name="Januszkiewicz K."/>
            <person name="Wedrychowicz H."/>
        </authorList>
    </citation>
    <scope>NUCLEOTIDE SEQUENCE [LARGE SCALE GENOMIC DNA]</scope>
    <source>
        <strain evidence="2">DSM 19729</strain>
    </source>
</reference>
<dbReference type="InterPro" id="IPR041662">
    <property type="entry name" value="SusD-like_2"/>
</dbReference>
<dbReference type="OrthoDB" id="725917at2"/>
<dbReference type="Proteomes" id="UP000184384">
    <property type="component" value="Unassembled WGS sequence"/>
</dbReference>
<evidence type="ECO:0000313" key="1">
    <source>
        <dbReference type="EMBL" id="PRZ21070.1"/>
    </source>
</evidence>
<dbReference type="STRING" id="280093.SAMN05443373_11285"/>
<dbReference type="SUPFAM" id="SSF48452">
    <property type="entry name" value="TPR-like"/>
    <property type="match status" value="1"/>
</dbReference>
<dbReference type="EMBL" id="PVUB01000010">
    <property type="protein sequence ID" value="PRZ21070.1"/>
    <property type="molecule type" value="Genomic_DNA"/>
</dbReference>
<dbReference type="AlphaFoldDB" id="A0A1M5SPY6"/>
<proteinExistence type="predicted"/>
<dbReference type="RefSeq" id="WP_072945409.1">
    <property type="nucleotide sequence ID" value="NZ_FQWO01000012.1"/>
</dbReference>
<evidence type="ECO:0000313" key="2">
    <source>
        <dbReference type="EMBL" id="SHH40550.1"/>
    </source>
</evidence>
<dbReference type="Proteomes" id="UP000237771">
    <property type="component" value="Unassembled WGS sequence"/>
</dbReference>
<evidence type="ECO:0000313" key="4">
    <source>
        <dbReference type="Proteomes" id="UP000237771"/>
    </source>
</evidence>
<keyword evidence="4" id="KW-1185">Reference proteome</keyword>
<organism evidence="2 3">
    <name type="scientific">Flavobacterium granuli</name>
    <dbReference type="NCBI Taxonomy" id="280093"/>
    <lineage>
        <taxon>Bacteria</taxon>
        <taxon>Pseudomonadati</taxon>
        <taxon>Bacteroidota</taxon>
        <taxon>Flavobacteriia</taxon>
        <taxon>Flavobacteriales</taxon>
        <taxon>Flavobacteriaceae</taxon>
        <taxon>Flavobacterium</taxon>
    </lineage>
</organism>
<sequence>MKKIIITAFSIVLLVSCQTDEQYENKNRDPKNPTQVDASFLFTSATKSLVDQMTSTNVNTNIFRMLGQHWTETTYVDEANYDFNTRNITNAHWSEMYRDVILDLATAKENTEATPISASFTQATKDSRKAQIEILSVYAWANLVETFGNIPYSQALDPGKYVLPVYDDAATVYADLFTRLNAAIPNLTDDGFGSADPIYGGSASAWKKFGNSLKLRMGIRIADVPSMSTTAQSAITTAVSGGVFTSNADNASMAYSNASPNTNPVWVDLVQSGRSDFVIANTLVDFMNDLSDPRRQVYFDENLGAGIYKGGTYGSVSNFNTNTHVSSIVTNPTNPASLMDYAEVNFYLADAAERSISGTPALAAGFYNKGITASFDQWGATGIASYLANPKVNYLTAPGTWKVKIGNQLWLAMYNRGYEAWTAWRTYDMPGFNLPSVSGLPVPTRYTYPISEQNLNKTNYTAASTAIGGDKQTTKVFWDKF</sequence>
<name>A0A1M5SPY6_9FLAO</name>
<dbReference type="InterPro" id="IPR011990">
    <property type="entry name" value="TPR-like_helical_dom_sf"/>
</dbReference>
<gene>
    <name evidence="1" type="ORF">BC624_11086</name>
    <name evidence="2" type="ORF">SAMN05443373_11285</name>
</gene>
<dbReference type="EMBL" id="FQWO01000012">
    <property type="protein sequence ID" value="SHH40550.1"/>
    <property type="molecule type" value="Genomic_DNA"/>
</dbReference>
<evidence type="ECO:0000313" key="3">
    <source>
        <dbReference type="Proteomes" id="UP000184384"/>
    </source>
</evidence>
<reference evidence="1 4" key="3">
    <citation type="submission" date="2018-03" db="EMBL/GenBank/DDBJ databases">
        <title>Genomic Encyclopedia of Archaeal and Bacterial Type Strains, Phase II (KMG-II): from individual species to whole genera.</title>
        <authorList>
            <person name="Goeker M."/>
        </authorList>
    </citation>
    <scope>NUCLEOTIDE SEQUENCE [LARGE SCALE GENOMIC DNA]</scope>
    <source>
        <strain evidence="1 4">DSM 17797</strain>
    </source>
</reference>
<reference evidence="3" key="1">
    <citation type="submission" date="2016-11" db="EMBL/GenBank/DDBJ databases">
        <authorList>
            <person name="Varghese N."/>
            <person name="Submissions S."/>
        </authorList>
    </citation>
    <scope>NUCLEOTIDE SEQUENCE [LARGE SCALE GENOMIC DNA]</scope>
    <source>
        <strain evidence="3">DSM 19729</strain>
    </source>
</reference>
<dbReference type="Gene3D" id="1.25.40.390">
    <property type="match status" value="1"/>
</dbReference>
<dbReference type="PROSITE" id="PS51257">
    <property type="entry name" value="PROKAR_LIPOPROTEIN"/>
    <property type="match status" value="1"/>
</dbReference>
<dbReference type="Pfam" id="PF12771">
    <property type="entry name" value="SusD-like_2"/>
    <property type="match status" value="1"/>
</dbReference>